<feature type="compositionally biased region" description="Polar residues" evidence="1">
    <location>
        <begin position="59"/>
        <end position="68"/>
    </location>
</feature>
<protein>
    <submittedName>
        <fullName evidence="3">Transcriptional regulator, ArsR family</fullName>
    </submittedName>
</protein>
<reference evidence="3" key="1">
    <citation type="submission" date="2014-08" db="EMBL/GenBank/DDBJ databases">
        <authorList>
            <person name="Falentin Helene"/>
        </authorList>
    </citation>
    <scope>NUCLEOTIDE SEQUENCE</scope>
</reference>
<evidence type="ECO:0000313" key="3">
    <source>
        <dbReference type="EMBL" id="CEP27423.1"/>
    </source>
</evidence>
<dbReference type="InterPro" id="IPR036388">
    <property type="entry name" value="WH-like_DNA-bd_sf"/>
</dbReference>
<evidence type="ECO:0000256" key="1">
    <source>
        <dbReference type="SAM" id="MobiDB-lite"/>
    </source>
</evidence>
<dbReference type="PANTHER" id="PTHR30363:SF28">
    <property type="entry name" value="TRANSCRIPTIONAL REGULATORY PROTEIN-RELATED"/>
    <property type="match status" value="1"/>
</dbReference>
<dbReference type="PANTHER" id="PTHR30363">
    <property type="entry name" value="HTH-TYPE TRANSCRIPTIONAL REGULATOR SRLR-RELATED"/>
    <property type="match status" value="1"/>
</dbReference>
<organism evidence="3">
    <name type="scientific">Propionibacterium freudenreichii subsp. freudenreichii</name>
    <dbReference type="NCBI Taxonomy" id="66712"/>
    <lineage>
        <taxon>Bacteria</taxon>
        <taxon>Bacillati</taxon>
        <taxon>Actinomycetota</taxon>
        <taxon>Actinomycetes</taxon>
        <taxon>Propionibacteriales</taxon>
        <taxon>Propionibacteriaceae</taxon>
        <taxon>Propionibacterium</taxon>
    </lineage>
</organism>
<dbReference type="Gene3D" id="1.10.10.10">
    <property type="entry name" value="Winged helix-like DNA-binding domain superfamily/Winged helix DNA-binding domain"/>
    <property type="match status" value="1"/>
</dbReference>
<accession>A0A0B7P1F1</accession>
<dbReference type="InterPro" id="IPR050313">
    <property type="entry name" value="Carb_Metab_HTH_regulators"/>
</dbReference>
<name>A0A0B7P1F1_PROFF</name>
<dbReference type="AlphaFoldDB" id="A0A0B7P1F1"/>
<dbReference type="SUPFAM" id="SSF46785">
    <property type="entry name" value="Winged helix' DNA-binding domain"/>
    <property type="match status" value="1"/>
</dbReference>
<proteinExistence type="predicted"/>
<evidence type="ECO:0000259" key="2">
    <source>
        <dbReference type="Pfam" id="PF01022"/>
    </source>
</evidence>
<dbReference type="InterPro" id="IPR001845">
    <property type="entry name" value="HTH_ArsR_DNA-bd_dom"/>
</dbReference>
<dbReference type="EMBL" id="LM676436">
    <property type="protein sequence ID" value="CEP27423.1"/>
    <property type="molecule type" value="Genomic_DNA"/>
</dbReference>
<dbReference type="InterPro" id="IPR036390">
    <property type="entry name" value="WH_DNA-bd_sf"/>
</dbReference>
<dbReference type="Pfam" id="PF01022">
    <property type="entry name" value="HTH_5"/>
    <property type="match status" value="1"/>
</dbReference>
<dbReference type="GO" id="GO:0003700">
    <property type="term" value="F:DNA-binding transcription factor activity"/>
    <property type="evidence" value="ECO:0007669"/>
    <property type="project" value="InterPro"/>
</dbReference>
<feature type="region of interest" description="Disordered" evidence="1">
    <location>
        <begin position="231"/>
        <end position="254"/>
    </location>
</feature>
<feature type="region of interest" description="Disordered" evidence="1">
    <location>
        <begin position="55"/>
        <end position="76"/>
    </location>
</feature>
<sequence length="254" mass="27852">MTELGAERPNGDLSTRHQVLHLLLSEGAMTAPDLACRLSITPTAVRRHLTGLIKGGQVVENQPDQQPSRGRGRPAKTFQLTDLGRSAFNQAYDDLARQALRVLVETMGADAVTKLGEKRYVDVEQRYRGYRAAHPLADPVEALASALNDDGYVTKVDEAPAGAQLCQHHCPVAHVAAEFPQLCEAETQMFSRLLGTRVQRLATIAHGDGVCTTNIPLDIVVTDHEMVIEHTPRERKRAVENHRATDNNREATSA</sequence>
<feature type="domain" description="HTH arsR-type" evidence="2">
    <location>
        <begin position="14"/>
        <end position="54"/>
    </location>
</feature>
<gene>
    <name evidence="3" type="primary">arsR4</name>
    <name evidence="3" type="ORF">PFCIRM138_01520</name>
</gene>